<feature type="transmembrane region" description="Helical" evidence="1">
    <location>
        <begin position="357"/>
        <end position="377"/>
    </location>
</feature>
<keyword evidence="1" id="KW-1133">Transmembrane helix</keyword>
<protein>
    <recommendedName>
        <fullName evidence="2">DUF2157 domain-containing protein</fullName>
    </recommendedName>
</protein>
<gene>
    <name evidence="3" type="ORF">DDZ18_07295</name>
</gene>
<keyword evidence="4" id="KW-1185">Reference proteome</keyword>
<proteinExistence type="predicted"/>
<feature type="transmembrane region" description="Helical" evidence="1">
    <location>
        <begin position="190"/>
        <end position="208"/>
    </location>
</feature>
<feature type="transmembrane region" description="Helical" evidence="1">
    <location>
        <begin position="57"/>
        <end position="81"/>
    </location>
</feature>
<evidence type="ECO:0000313" key="3">
    <source>
        <dbReference type="EMBL" id="PWE17469.1"/>
    </source>
</evidence>
<feature type="transmembrane region" description="Helical" evidence="1">
    <location>
        <begin position="326"/>
        <end position="345"/>
    </location>
</feature>
<evidence type="ECO:0000259" key="2">
    <source>
        <dbReference type="Pfam" id="PF09925"/>
    </source>
</evidence>
<keyword evidence="1" id="KW-0812">Transmembrane</keyword>
<sequence length="469" mass="48668">MMPQGRVGGKRRRRDATDMDGYRKRLARDLERWIAQGLVDPANRQAILDSASSGRPAWSATGAAAILGAVLLGLAAITFVAANWAEMARALRFGVILAALWAAFAGAAAAFARDRDAVGHALALLGAALFGAAITLTAQTFNMSAFRNTGVLIWTGGALATALVLPSRPVLILAALLGAAWAVLESVNPYAPDILWSYLAVWALTAAAATRMHSLVSWTLLAIGLFVWLGFTMKSFVDAGALFELEAFALYALIAAAIALAASALREARLAGAGVLSNWAAIAGLLAGWALQFPIAAYVRTVERAERADWLDPGTRWAEVFGPESGAFLVPALVAGGVILACGLYARARGRLETSALAAVLAATAFLIALPFIARAAGPEAVAALRIGIGAAVYAVAVGLILQGARGERRVIGGIGVAAFILQSIYVYATLFGDLLDTAVFFLVGGALLLGLAFAAARWRGRRQAGGGS</sequence>
<dbReference type="EMBL" id="QEXV01000003">
    <property type="protein sequence ID" value="PWE17469.1"/>
    <property type="molecule type" value="Genomic_DNA"/>
</dbReference>
<organism evidence="3 4">
    <name type="scientific">Marinicauda salina</name>
    <dbReference type="NCBI Taxonomy" id="2135793"/>
    <lineage>
        <taxon>Bacteria</taxon>
        <taxon>Pseudomonadati</taxon>
        <taxon>Pseudomonadota</taxon>
        <taxon>Alphaproteobacteria</taxon>
        <taxon>Maricaulales</taxon>
        <taxon>Maricaulaceae</taxon>
        <taxon>Marinicauda</taxon>
    </lineage>
</organism>
<feature type="transmembrane region" description="Helical" evidence="1">
    <location>
        <begin position="411"/>
        <end position="429"/>
    </location>
</feature>
<feature type="transmembrane region" description="Helical" evidence="1">
    <location>
        <begin position="248"/>
        <end position="265"/>
    </location>
</feature>
<feature type="transmembrane region" description="Helical" evidence="1">
    <location>
        <begin position="118"/>
        <end position="139"/>
    </location>
</feature>
<dbReference type="AlphaFoldDB" id="A0A2U2BTZ6"/>
<dbReference type="Pfam" id="PF09925">
    <property type="entry name" value="DUF2157"/>
    <property type="match status" value="1"/>
</dbReference>
<feature type="transmembrane region" description="Helical" evidence="1">
    <location>
        <begin position="215"/>
        <end position="236"/>
    </location>
</feature>
<comment type="caution">
    <text evidence="3">The sequence shown here is derived from an EMBL/GenBank/DDBJ whole genome shotgun (WGS) entry which is preliminary data.</text>
</comment>
<dbReference type="InterPro" id="IPR018677">
    <property type="entry name" value="DUF2157"/>
</dbReference>
<name>A0A2U2BTZ6_9PROT</name>
<feature type="transmembrane region" description="Helical" evidence="1">
    <location>
        <begin position="277"/>
        <end position="299"/>
    </location>
</feature>
<dbReference type="Proteomes" id="UP000245168">
    <property type="component" value="Unassembled WGS sequence"/>
</dbReference>
<evidence type="ECO:0000313" key="4">
    <source>
        <dbReference type="Proteomes" id="UP000245168"/>
    </source>
</evidence>
<keyword evidence="1" id="KW-0472">Membrane</keyword>
<feature type="transmembrane region" description="Helical" evidence="1">
    <location>
        <begin position="93"/>
        <end position="112"/>
    </location>
</feature>
<feature type="transmembrane region" description="Helical" evidence="1">
    <location>
        <begin position="383"/>
        <end position="402"/>
    </location>
</feature>
<feature type="transmembrane region" description="Helical" evidence="1">
    <location>
        <begin position="435"/>
        <end position="457"/>
    </location>
</feature>
<evidence type="ECO:0000256" key="1">
    <source>
        <dbReference type="SAM" id="Phobius"/>
    </source>
</evidence>
<accession>A0A2U2BTZ6</accession>
<feature type="transmembrane region" description="Helical" evidence="1">
    <location>
        <begin position="151"/>
        <end position="184"/>
    </location>
</feature>
<feature type="domain" description="DUF2157" evidence="2">
    <location>
        <begin position="31"/>
        <end position="170"/>
    </location>
</feature>
<reference evidence="4" key="1">
    <citation type="submission" date="2018-05" db="EMBL/GenBank/DDBJ databases">
        <authorList>
            <person name="Liu B.-T."/>
        </authorList>
    </citation>
    <scope>NUCLEOTIDE SEQUENCE [LARGE SCALE GENOMIC DNA]</scope>
    <source>
        <strain evidence="4">WD6-1</strain>
    </source>
</reference>